<dbReference type="Proteomes" id="UP000316759">
    <property type="component" value="Unassembled WGS sequence"/>
</dbReference>
<comment type="caution">
    <text evidence="1">The sequence shown here is derived from an EMBL/GenBank/DDBJ whole genome shotgun (WGS) entry which is preliminary data.</text>
</comment>
<dbReference type="AlphaFoldDB" id="A0A504YS12"/>
<protein>
    <submittedName>
        <fullName evidence="1">Uncharacterized protein</fullName>
    </submittedName>
</protein>
<keyword evidence="2" id="KW-1185">Reference proteome</keyword>
<dbReference type="EMBL" id="SUNJ01008999">
    <property type="protein sequence ID" value="TPP60767.1"/>
    <property type="molecule type" value="Genomic_DNA"/>
</dbReference>
<evidence type="ECO:0000313" key="2">
    <source>
        <dbReference type="Proteomes" id="UP000316759"/>
    </source>
</evidence>
<organism evidence="1 2">
    <name type="scientific">Fasciola gigantica</name>
    <name type="common">Giant liver fluke</name>
    <dbReference type="NCBI Taxonomy" id="46835"/>
    <lineage>
        <taxon>Eukaryota</taxon>
        <taxon>Metazoa</taxon>
        <taxon>Spiralia</taxon>
        <taxon>Lophotrochozoa</taxon>
        <taxon>Platyhelminthes</taxon>
        <taxon>Trematoda</taxon>
        <taxon>Digenea</taxon>
        <taxon>Plagiorchiida</taxon>
        <taxon>Echinostomata</taxon>
        <taxon>Echinostomatoidea</taxon>
        <taxon>Fasciolidae</taxon>
        <taxon>Fasciola</taxon>
    </lineage>
</organism>
<accession>A0A504YS12</accession>
<gene>
    <name evidence="1" type="ORF">FGIG_03322</name>
</gene>
<proteinExistence type="predicted"/>
<name>A0A504YS12_FASGI</name>
<evidence type="ECO:0000313" key="1">
    <source>
        <dbReference type="EMBL" id="TPP60767.1"/>
    </source>
</evidence>
<reference evidence="1 2" key="1">
    <citation type="submission" date="2019-04" db="EMBL/GenBank/DDBJ databases">
        <title>Annotation for the trematode Fasciola gigantica.</title>
        <authorList>
            <person name="Choi Y.-J."/>
        </authorList>
    </citation>
    <scope>NUCLEOTIDE SEQUENCE [LARGE SCALE GENOMIC DNA]</scope>
    <source>
        <strain evidence="1">Uganda_cow_1</strain>
    </source>
</reference>
<sequence length="121" mass="13649">MLRKDLYATLTGLFNDQSSESIKRRLQRLHWSPPARMDLNEEQETQSILEDQHPSDLADEYTLVWTGRLVSDTISGLSNGPTGTGSWADLRIKTDWHDKFLGIQSARSALDKLLAKASPHT</sequence>